<evidence type="ECO:0000313" key="11">
    <source>
        <dbReference type="EMBL" id="GAA3648780.1"/>
    </source>
</evidence>
<feature type="transmembrane region" description="Helical" evidence="9">
    <location>
        <begin position="93"/>
        <end position="110"/>
    </location>
</feature>
<protein>
    <recommendedName>
        <fullName evidence="9">Lipoprotein signal peptidase</fullName>
        <ecNumber evidence="9">3.4.23.36</ecNumber>
    </recommendedName>
    <alternativeName>
        <fullName evidence="9">Prolipoprotein signal peptidase</fullName>
    </alternativeName>
    <alternativeName>
        <fullName evidence="9">Signal peptidase II</fullName>
        <shortName evidence="9">SPase II</shortName>
    </alternativeName>
</protein>
<keyword evidence="7 9" id="KW-1133">Transmembrane helix</keyword>
<dbReference type="EMBL" id="BAAAZP010000013">
    <property type="protein sequence ID" value="GAA3648780.1"/>
    <property type="molecule type" value="Genomic_DNA"/>
</dbReference>
<dbReference type="HAMAP" id="MF_00161">
    <property type="entry name" value="LspA"/>
    <property type="match status" value="1"/>
</dbReference>
<evidence type="ECO:0000256" key="5">
    <source>
        <dbReference type="ARBA" id="ARBA00022750"/>
    </source>
</evidence>
<proteinExistence type="inferred from homology"/>
<gene>
    <name evidence="11" type="primary">lspA_1</name>
    <name evidence="9" type="synonym">lspA</name>
    <name evidence="11" type="ORF">GCM10022224_009410</name>
</gene>
<keyword evidence="6 9" id="KW-0378">Hydrolase</keyword>
<dbReference type="PANTHER" id="PTHR33695">
    <property type="entry name" value="LIPOPROTEIN SIGNAL PEPTIDASE"/>
    <property type="match status" value="1"/>
</dbReference>
<comment type="subcellular location">
    <subcellularLocation>
        <location evidence="9">Cell membrane</location>
        <topology evidence="9">Multi-pass membrane protein</topology>
    </subcellularLocation>
</comment>
<feature type="active site" evidence="9">
    <location>
        <position position="126"/>
    </location>
</feature>
<organism evidence="11 12">
    <name type="scientific">Nonomuraea antimicrobica</name>
    <dbReference type="NCBI Taxonomy" id="561173"/>
    <lineage>
        <taxon>Bacteria</taxon>
        <taxon>Bacillati</taxon>
        <taxon>Actinomycetota</taxon>
        <taxon>Actinomycetes</taxon>
        <taxon>Streptosporangiales</taxon>
        <taxon>Streptosporangiaceae</taxon>
        <taxon>Nonomuraea</taxon>
    </lineage>
</organism>
<dbReference type="Proteomes" id="UP001500902">
    <property type="component" value="Unassembled WGS sequence"/>
</dbReference>
<evidence type="ECO:0000256" key="6">
    <source>
        <dbReference type="ARBA" id="ARBA00022801"/>
    </source>
</evidence>
<comment type="caution">
    <text evidence="11">The sequence shown here is derived from an EMBL/GenBank/DDBJ whole genome shotgun (WGS) entry which is preliminary data.</text>
</comment>
<keyword evidence="4 9" id="KW-0812">Transmembrane</keyword>
<comment type="catalytic activity">
    <reaction evidence="9">
        <text>Release of signal peptides from bacterial membrane prolipoproteins. Hydrolyzes -Xaa-Yaa-Zaa-|-(S,diacylglyceryl)Cys-, in which Xaa is hydrophobic (preferably Leu), and Yaa (Ala or Ser) and Zaa (Gly or Ala) have small, neutral side chains.</text>
        <dbReference type="EC" id="3.4.23.36"/>
    </reaction>
</comment>
<feature type="transmembrane region" description="Helical" evidence="9">
    <location>
        <begin position="130"/>
        <end position="152"/>
    </location>
</feature>
<comment type="caution">
    <text evidence="9">Lacks conserved residue(s) required for the propagation of feature annotation.</text>
</comment>
<keyword evidence="8 9" id="KW-0472">Membrane</keyword>
<comment type="similarity">
    <text evidence="1 9 10">Belongs to the peptidase A8 family.</text>
</comment>
<evidence type="ECO:0000256" key="7">
    <source>
        <dbReference type="ARBA" id="ARBA00022989"/>
    </source>
</evidence>
<keyword evidence="3 9" id="KW-0645">Protease</keyword>
<reference evidence="12" key="1">
    <citation type="journal article" date="2019" name="Int. J. Syst. Evol. Microbiol.">
        <title>The Global Catalogue of Microorganisms (GCM) 10K type strain sequencing project: providing services to taxonomists for standard genome sequencing and annotation.</title>
        <authorList>
            <consortium name="The Broad Institute Genomics Platform"/>
            <consortium name="The Broad Institute Genome Sequencing Center for Infectious Disease"/>
            <person name="Wu L."/>
            <person name="Ma J."/>
        </authorList>
    </citation>
    <scope>NUCLEOTIDE SEQUENCE [LARGE SCALE GENOMIC DNA]</scope>
    <source>
        <strain evidence="12">JCM 16904</strain>
    </source>
</reference>
<dbReference type="PRINTS" id="PR00781">
    <property type="entry name" value="LIPOSIGPTASE"/>
</dbReference>
<evidence type="ECO:0000256" key="2">
    <source>
        <dbReference type="ARBA" id="ARBA00022475"/>
    </source>
</evidence>
<keyword evidence="5 9" id="KW-0064">Aspartyl protease</keyword>
<evidence type="ECO:0000256" key="4">
    <source>
        <dbReference type="ARBA" id="ARBA00022692"/>
    </source>
</evidence>
<comment type="function">
    <text evidence="9">This protein specifically catalyzes the removal of signal peptides from prolipoproteins.</text>
</comment>
<accession>A0ABP7B460</accession>
<comment type="pathway">
    <text evidence="9">Protein modification; lipoprotein biosynthesis (signal peptide cleavage).</text>
</comment>
<name>A0ABP7B460_9ACTN</name>
<evidence type="ECO:0000256" key="1">
    <source>
        <dbReference type="ARBA" id="ARBA00006139"/>
    </source>
</evidence>
<dbReference type="EC" id="3.4.23.36" evidence="9"/>
<keyword evidence="12" id="KW-1185">Reference proteome</keyword>
<keyword evidence="2 9" id="KW-1003">Cell membrane</keyword>
<dbReference type="InterPro" id="IPR001872">
    <property type="entry name" value="Peptidase_A8"/>
</dbReference>
<evidence type="ECO:0000256" key="8">
    <source>
        <dbReference type="ARBA" id="ARBA00023136"/>
    </source>
</evidence>
<dbReference type="PANTHER" id="PTHR33695:SF1">
    <property type="entry name" value="LIPOPROTEIN SIGNAL PEPTIDASE"/>
    <property type="match status" value="1"/>
</dbReference>
<dbReference type="Pfam" id="PF01252">
    <property type="entry name" value="Peptidase_A8"/>
    <property type="match status" value="1"/>
</dbReference>
<evidence type="ECO:0000313" key="12">
    <source>
        <dbReference type="Proteomes" id="UP001500902"/>
    </source>
</evidence>
<sequence length="174" mass="18357">MRLERGSSRLYSMMLMLAAVVLLADQLTKLWAVSALSETERVAVIPPLIHFRLLYNPGAAFSIGTGATWVFTLVAAAAVAGILYTARRLASTGWALALGALLGGAVSHLGDRLFREPGFARGHVVDFIDYGPFVGNVADIALTCGCVALVLLSLRGVPLAKEPGEEPAQLPSNP</sequence>
<evidence type="ECO:0000256" key="3">
    <source>
        <dbReference type="ARBA" id="ARBA00022670"/>
    </source>
</evidence>
<feature type="transmembrane region" description="Helical" evidence="9">
    <location>
        <begin position="59"/>
        <end position="86"/>
    </location>
</feature>
<evidence type="ECO:0000256" key="10">
    <source>
        <dbReference type="RuleBase" id="RU004181"/>
    </source>
</evidence>
<feature type="active site" evidence="9">
    <location>
        <position position="139"/>
    </location>
</feature>
<evidence type="ECO:0000256" key="9">
    <source>
        <dbReference type="HAMAP-Rule" id="MF_00161"/>
    </source>
</evidence>